<dbReference type="AlphaFoldDB" id="A0A316YR93"/>
<feature type="chain" id="PRO_5016233685" description="Ricin B lectin domain-containing protein" evidence="1">
    <location>
        <begin position="21"/>
        <end position="235"/>
    </location>
</feature>
<protein>
    <recommendedName>
        <fullName evidence="4">Ricin B lectin domain-containing protein</fullName>
    </recommendedName>
</protein>
<proteinExistence type="predicted"/>
<dbReference type="GeneID" id="37042877"/>
<evidence type="ECO:0000256" key="1">
    <source>
        <dbReference type="SAM" id="SignalP"/>
    </source>
</evidence>
<dbReference type="Proteomes" id="UP000245768">
    <property type="component" value="Unassembled WGS sequence"/>
</dbReference>
<sequence>MQFATSFVVVAASFFGMAAAAPAAPAEQLIERAPGVTCKVVSPPGYVLKFNADCEACRHDPRYPAFTDTRDGSGHRILVLDAKANDKTPAGPEEFVFEACTSKYMNLPAQNGTTFAGHVRSTRATDFCITLDGTSRNGRFTSQRCSYTDDDSQERQFFVWDHSGNQGTENYLGVVPQPSQDGKLTQQIAQDTYIHNAYQLFIGDTPQEKVGWRTSTTTTPYKITDYLRLADPSNY</sequence>
<keyword evidence="3" id="KW-1185">Reference proteome</keyword>
<dbReference type="RefSeq" id="XP_025378532.1">
    <property type="nucleotide sequence ID" value="XM_025520961.1"/>
</dbReference>
<feature type="signal peptide" evidence="1">
    <location>
        <begin position="1"/>
        <end position="20"/>
    </location>
</feature>
<gene>
    <name evidence="2" type="ORF">FA10DRAFT_265197</name>
</gene>
<accession>A0A316YR93</accession>
<dbReference type="InParanoid" id="A0A316YR93"/>
<evidence type="ECO:0008006" key="4">
    <source>
        <dbReference type="Google" id="ProtNLM"/>
    </source>
</evidence>
<evidence type="ECO:0000313" key="3">
    <source>
        <dbReference type="Proteomes" id="UP000245768"/>
    </source>
</evidence>
<keyword evidence="1" id="KW-0732">Signal</keyword>
<evidence type="ECO:0000313" key="2">
    <source>
        <dbReference type="EMBL" id="PWN91334.1"/>
    </source>
</evidence>
<organism evidence="2 3">
    <name type="scientific">Acaromyces ingoldii</name>
    <dbReference type="NCBI Taxonomy" id="215250"/>
    <lineage>
        <taxon>Eukaryota</taxon>
        <taxon>Fungi</taxon>
        <taxon>Dikarya</taxon>
        <taxon>Basidiomycota</taxon>
        <taxon>Ustilaginomycotina</taxon>
        <taxon>Exobasidiomycetes</taxon>
        <taxon>Exobasidiales</taxon>
        <taxon>Cryptobasidiaceae</taxon>
        <taxon>Acaromyces</taxon>
    </lineage>
</organism>
<name>A0A316YR93_9BASI</name>
<dbReference type="EMBL" id="KZ819635">
    <property type="protein sequence ID" value="PWN91334.1"/>
    <property type="molecule type" value="Genomic_DNA"/>
</dbReference>
<reference evidence="2" key="1">
    <citation type="journal article" date="2018" name="Mol. Biol. Evol.">
        <title>Broad Genomic Sampling Reveals a Smut Pathogenic Ancestry of the Fungal Clade Ustilaginomycotina.</title>
        <authorList>
            <person name="Kijpornyongpan T."/>
            <person name="Mondo S.J."/>
            <person name="Barry K."/>
            <person name="Sandor L."/>
            <person name="Lee J."/>
            <person name="Lipzen A."/>
            <person name="Pangilinan J."/>
            <person name="LaButti K."/>
            <person name="Hainaut M."/>
            <person name="Henrissat B."/>
            <person name="Grigoriev I.V."/>
            <person name="Spatafora J.W."/>
            <person name="Aime M.C."/>
        </authorList>
    </citation>
    <scope>NUCLEOTIDE SEQUENCE [LARGE SCALE GENOMIC DNA]</scope>
    <source>
        <strain evidence="2">MCA 4198</strain>
    </source>
</reference>